<evidence type="ECO:0000256" key="2">
    <source>
        <dbReference type="ARBA" id="ARBA00023002"/>
    </source>
</evidence>
<dbReference type="Proteomes" id="UP001296706">
    <property type="component" value="Unassembled WGS sequence"/>
</dbReference>
<proteinExistence type="predicted"/>
<feature type="domain" description="NADH:flavin oxidoreductase/NADH oxidase N-terminal" evidence="3">
    <location>
        <begin position="18"/>
        <end position="350"/>
    </location>
</feature>
<dbReference type="Pfam" id="PF00724">
    <property type="entry name" value="Oxidored_FMN"/>
    <property type="match status" value="1"/>
</dbReference>
<evidence type="ECO:0000313" key="5">
    <source>
        <dbReference type="Proteomes" id="UP001296706"/>
    </source>
</evidence>
<dbReference type="CDD" id="cd04733">
    <property type="entry name" value="OYE_like_2_FMN"/>
    <property type="match status" value="1"/>
</dbReference>
<dbReference type="PANTHER" id="PTHR43656:SF2">
    <property type="entry name" value="BINDING OXIDOREDUCTASE, PUTATIVE (AFU_ORTHOLOGUE AFUA_2G08260)-RELATED"/>
    <property type="match status" value="1"/>
</dbReference>
<dbReference type="Gene3D" id="3.20.20.70">
    <property type="entry name" value="Aldolase class I"/>
    <property type="match status" value="1"/>
</dbReference>
<dbReference type="SUPFAM" id="SSF51395">
    <property type="entry name" value="FMN-linked oxidoreductases"/>
    <property type="match status" value="1"/>
</dbReference>
<keyword evidence="2" id="KW-0560">Oxidoreductase</keyword>
<organism evidence="4 5">
    <name type="scientific">Pseudonocardia xinjiangensis</name>
    <dbReference type="NCBI Taxonomy" id="75289"/>
    <lineage>
        <taxon>Bacteria</taxon>
        <taxon>Bacillati</taxon>
        <taxon>Actinomycetota</taxon>
        <taxon>Actinomycetes</taxon>
        <taxon>Pseudonocardiales</taxon>
        <taxon>Pseudonocardiaceae</taxon>
        <taxon>Pseudonocardia</taxon>
    </lineage>
</organism>
<evidence type="ECO:0000313" key="4">
    <source>
        <dbReference type="EMBL" id="NMH78545.1"/>
    </source>
</evidence>
<dbReference type="RefSeq" id="WP_169396616.1">
    <property type="nucleotide sequence ID" value="NZ_BAAAJH010000010.1"/>
</dbReference>
<comment type="caution">
    <text evidence="4">The sequence shown here is derived from an EMBL/GenBank/DDBJ whole genome shotgun (WGS) entry which is preliminary data.</text>
</comment>
<gene>
    <name evidence="4" type="ORF">HF577_15795</name>
</gene>
<dbReference type="InterPro" id="IPR051799">
    <property type="entry name" value="NADH_flavin_oxidoreductase"/>
</dbReference>
<evidence type="ECO:0000256" key="1">
    <source>
        <dbReference type="ARBA" id="ARBA00022630"/>
    </source>
</evidence>
<sequence>MPDQTSTPAPPALSTELRLGNGIVLRNRLAKAATSEHLADRHGAPTAQLIEAYRRLAASGAGLLISGNVMVDGSSLEARRNVVIEDERHLTALRRWSAATDGTDTRFLLQLSHPGRQTMRGLSVAGRRQDVVAPSAVPLAVGGRMFRPPRALAEPEILDVVGRFATAARVAADAGFAGVELHAAHGYLISQFLSPLTNRRTDGWGGPLSNRMRFLLEIVRAVRAQTAESFLVAVKLNSADFQRGGFDADDARNVAVALEQEGVHIIELSGGTYENVSVVEARRASTTSREAYFLEYAEELSRTLTVPLMLSGGFRTRSGMTAALESGAVDIIGLARPIAHEPDFPRRILDGSTGTSLARPQRVGVKMVDDLLNSAWHQQQIARLGRGKPVRPNRKPAVALAIAMLTELRDGMSARFPLS</sequence>
<evidence type="ECO:0000259" key="3">
    <source>
        <dbReference type="Pfam" id="PF00724"/>
    </source>
</evidence>
<dbReference type="InterPro" id="IPR013785">
    <property type="entry name" value="Aldolase_TIM"/>
</dbReference>
<name>A0ABX1RHG9_9PSEU</name>
<dbReference type="PANTHER" id="PTHR43656">
    <property type="entry name" value="BINDING OXIDOREDUCTASE, PUTATIVE (AFU_ORTHOLOGUE AFUA_2G08260)-RELATED"/>
    <property type="match status" value="1"/>
</dbReference>
<dbReference type="EMBL" id="JAAXKY010000046">
    <property type="protein sequence ID" value="NMH78545.1"/>
    <property type="molecule type" value="Genomic_DNA"/>
</dbReference>
<accession>A0ABX1RHG9</accession>
<keyword evidence="1" id="KW-0285">Flavoprotein</keyword>
<keyword evidence="5" id="KW-1185">Reference proteome</keyword>
<protein>
    <submittedName>
        <fullName evidence="4">NADH:flavin oxidoreductase/NADH oxidase family protein</fullName>
    </submittedName>
</protein>
<dbReference type="InterPro" id="IPR001155">
    <property type="entry name" value="OxRdtase_FMN_N"/>
</dbReference>
<reference evidence="4 5" key="1">
    <citation type="submission" date="2020-04" db="EMBL/GenBank/DDBJ databases">
        <authorList>
            <person name="Klaysubun C."/>
            <person name="Duangmal K."/>
            <person name="Lipun K."/>
        </authorList>
    </citation>
    <scope>NUCLEOTIDE SEQUENCE [LARGE SCALE GENOMIC DNA]</scope>
    <source>
        <strain evidence="4 5">JCM 11839</strain>
    </source>
</reference>